<dbReference type="AlphaFoldDB" id="A0A5P2QRQ9"/>
<evidence type="ECO:0000313" key="2">
    <source>
        <dbReference type="EMBL" id="QEU08751.1"/>
    </source>
</evidence>
<gene>
    <name evidence="2" type="ORF">FOB51_12535</name>
</gene>
<dbReference type="RefSeq" id="WP_150350751.1">
    <property type="nucleotide sequence ID" value="NZ_CP044081.1"/>
</dbReference>
<organism evidence="2 3">
    <name type="scientific">Paracoccus yeei</name>
    <dbReference type="NCBI Taxonomy" id="147645"/>
    <lineage>
        <taxon>Bacteria</taxon>
        <taxon>Pseudomonadati</taxon>
        <taxon>Pseudomonadota</taxon>
        <taxon>Alphaproteobacteria</taxon>
        <taxon>Rhodobacterales</taxon>
        <taxon>Paracoccaceae</taxon>
        <taxon>Paracoccus</taxon>
    </lineage>
</organism>
<feature type="region of interest" description="Disordered" evidence="1">
    <location>
        <begin position="1"/>
        <end position="26"/>
    </location>
</feature>
<evidence type="ECO:0000313" key="3">
    <source>
        <dbReference type="Proteomes" id="UP000324507"/>
    </source>
</evidence>
<feature type="compositionally biased region" description="Basic and acidic residues" evidence="1">
    <location>
        <begin position="9"/>
        <end position="25"/>
    </location>
</feature>
<dbReference type="Proteomes" id="UP000324507">
    <property type="component" value="Chromosome"/>
</dbReference>
<proteinExistence type="predicted"/>
<reference evidence="2 3" key="1">
    <citation type="submission" date="2019-09" db="EMBL/GenBank/DDBJ databases">
        <title>FDA dAtabase for Regulatory Grade micrObial Sequences (FDA-ARGOS): Supporting development and validation of Infectious Disease Dx tests.</title>
        <authorList>
            <person name="Sciortino C."/>
            <person name="Tallon L."/>
            <person name="Sadzewicz L."/>
            <person name="Vavikolanu K."/>
            <person name="Mehta A."/>
            <person name="Aluvathingal J."/>
            <person name="Nadendla S."/>
            <person name="Nandy P."/>
            <person name="Geyer C."/>
            <person name="Yan Y."/>
            <person name="Sichtig H."/>
        </authorList>
    </citation>
    <scope>NUCLEOTIDE SEQUENCE [LARGE SCALE GENOMIC DNA]</scope>
    <source>
        <strain evidence="2 3">FDAARGOS_643</strain>
    </source>
</reference>
<sequence length="108" mass="11906">MNSDDEQELALKSRQSPDHPFDTRPDGTIVVQPLIGWHTAPAQGIAIIAKFLYATSEENLPRVMSGQAEPKALQLIITPDQADELAERLHQLASHIRSQTTPPKSSQN</sequence>
<protein>
    <submittedName>
        <fullName evidence="2">Uncharacterized protein</fullName>
    </submittedName>
</protein>
<evidence type="ECO:0000256" key="1">
    <source>
        <dbReference type="SAM" id="MobiDB-lite"/>
    </source>
</evidence>
<dbReference type="EMBL" id="CP044081">
    <property type="protein sequence ID" value="QEU08751.1"/>
    <property type="molecule type" value="Genomic_DNA"/>
</dbReference>
<name>A0A5P2QRQ9_9RHOB</name>
<accession>A0A5P2QRQ9</accession>